<organism evidence="3">
    <name type="scientific">Streptomyces iranensis</name>
    <dbReference type="NCBI Taxonomy" id="576784"/>
    <lineage>
        <taxon>Bacteria</taxon>
        <taxon>Bacillati</taxon>
        <taxon>Actinomycetota</taxon>
        <taxon>Actinomycetes</taxon>
        <taxon>Kitasatosporales</taxon>
        <taxon>Streptomycetaceae</taxon>
        <taxon>Streptomyces</taxon>
        <taxon>Streptomyces violaceusniger group</taxon>
    </lineage>
</organism>
<keyword evidence="2" id="KW-0472">Membrane</keyword>
<evidence type="ECO:0000313" key="4">
    <source>
        <dbReference type="EMBL" id="MBP2061057.1"/>
    </source>
</evidence>
<feature type="transmembrane region" description="Helical" evidence="2">
    <location>
        <begin position="150"/>
        <end position="172"/>
    </location>
</feature>
<dbReference type="AlphaFoldDB" id="A0A060ZI67"/>
<reference evidence="3" key="1">
    <citation type="submission" date="2014-05" db="EMBL/GenBank/DDBJ databases">
        <authorList>
            <person name="Horn Fabian"/>
        </authorList>
    </citation>
    <scope>NUCLEOTIDE SEQUENCE</scope>
</reference>
<dbReference type="HOGENOM" id="CLU_1179668_0_0_11"/>
<feature type="compositionally biased region" description="Polar residues" evidence="1">
    <location>
        <begin position="8"/>
        <end position="19"/>
    </location>
</feature>
<evidence type="ECO:0000313" key="5">
    <source>
        <dbReference type="Proteomes" id="UP000756710"/>
    </source>
</evidence>
<reference evidence="4 5" key="2">
    <citation type="submission" date="2021-03" db="EMBL/GenBank/DDBJ databases">
        <title>Genomic Encyclopedia of Type Strains, Phase IV (KMG-IV): sequencing the most valuable type-strain genomes for metagenomic binning, comparative biology and taxonomic classification.</title>
        <authorList>
            <person name="Goeker M."/>
        </authorList>
    </citation>
    <scope>NUCLEOTIDE SEQUENCE [LARGE SCALE GENOMIC DNA]</scope>
    <source>
        <strain evidence="4 5">DSM 41954</strain>
    </source>
</reference>
<proteinExistence type="predicted"/>
<dbReference type="Proteomes" id="UP000756710">
    <property type="component" value="Unassembled WGS sequence"/>
</dbReference>
<dbReference type="EMBL" id="LK022848">
    <property type="protein sequence ID" value="CDR05678.1"/>
    <property type="molecule type" value="Genomic_DNA"/>
</dbReference>
<dbReference type="RefSeq" id="WP_078956570.1">
    <property type="nucleotide sequence ID" value="NZ_BAABDR010000049.1"/>
</dbReference>
<evidence type="ECO:0000256" key="1">
    <source>
        <dbReference type="SAM" id="MobiDB-lite"/>
    </source>
</evidence>
<keyword evidence="5" id="KW-1185">Reference proteome</keyword>
<keyword evidence="2" id="KW-1133">Transmembrane helix</keyword>
<protein>
    <submittedName>
        <fullName evidence="3">Uncharacterized protein</fullName>
    </submittedName>
</protein>
<keyword evidence="2" id="KW-0812">Transmembrane</keyword>
<dbReference type="GeneID" id="32472949"/>
<accession>A0A060ZI67</accession>
<evidence type="ECO:0000313" key="3">
    <source>
        <dbReference type="EMBL" id="CDR05678.1"/>
    </source>
</evidence>
<dbReference type="EMBL" id="JAGGLR010000005">
    <property type="protein sequence ID" value="MBP2061057.1"/>
    <property type="molecule type" value="Genomic_DNA"/>
</dbReference>
<name>A0A060ZI67_9ACTN</name>
<gene>
    <name evidence="4" type="ORF">J2Z30_002065</name>
    <name evidence="3" type="ORF">SIRAN2618</name>
</gene>
<evidence type="ECO:0000256" key="2">
    <source>
        <dbReference type="SAM" id="Phobius"/>
    </source>
</evidence>
<feature type="region of interest" description="Disordered" evidence="1">
    <location>
        <begin position="8"/>
        <end position="61"/>
    </location>
</feature>
<sequence>MGRFLWLSGQTLNGQSPSGKEQPPPDGGLTRQIRISDTAPQPGRAFGPLAFPERRDPPGGDVKAYRAARKDGTRVFTLWADPYRGRVFAQVVTASAAKGGPATYEVLGAAGESLALITREPAMRGGRIRTRWTVRQTGAPPAVGLKGRAFWWFMWWLISPVQVAIAIGSIIGGGDVARTPRRTKWRADRRIVLDFHSGPGGAFELEVVADWWDDRVTASLVALLESHSGWLGSEWDTAER</sequence>